<dbReference type="PANTHER" id="PTHR13500">
    <property type="entry name" value="NUCLEOLAR PRERIBOSOMAL-ASSOCIATED PROTEIN 1"/>
    <property type="match status" value="1"/>
</dbReference>
<name>A0A9P8LDX1_9PEZI</name>
<comment type="caution">
    <text evidence="5">The sequence shown here is derived from an EMBL/GenBank/DDBJ whole genome shotgun (WGS) entry which is preliminary data.</text>
</comment>
<sequence>MAKRSYKDITDDNNAEAEPSKRKKDKPVLQKQPPVPASAETITSAEQLQDLLGHSTEPVLLRHGLFWERFGSRVLANDTVGIQSLKLFLESIDVGTGGSEQVKLRSILREYLESQKGRYEDVGERVYMENLMQAWAFASQSNNNSLLSAIPSVLARLLKTVSYIDEFRPNGIHLCKTLLQSAQLKLIARNLTANNEYIISPSLRLLTEIVSFDGGSQAKSVIAHREFTFKGLGRNLKWISKLKSSDKKEPVRTSALRYLLANFKFQNSSAKGDLAGQRDIISALLKNIRDDPPDIIVNILSVLKQDFVLDEGIQRSTKSRLLSPWALGRLASLYGYVEPTTDGGNAMEKSVESAAHEFLLFVCTTPGLGVLLPDFGWYPPGSSMSHIEVGKEFEEPQDVDFLNIRLELDHLEESRKYQEKIPVRNSTLSAFVQELRPHINTLQSKLLLAIFKAAPELVADYYLNKRGLSFESKLTSTWIGYSAFLFSTVQLPVPKFFNRRESISNRPPPIPIVIENILPQPLNQKVLTKCLNQNTKLIKFFAIRLLCEAFQKLETILDTFSSASAQNISMAWKQASSGLLQEFHRRCPKMKDIITVFRSMAEEDILQREAVARLLAMYYRVVPEIALNERFDASVALGDILKRIEVGLDNAEDLGTRMLELEHLLYVAQCSPDIRWWNKPESLSLSAFTHVLKLLVKAPSTAPLAGIKALILSIVYRTHHLQEETLASPLDALVNSLRPAGSWEPSDAVFKFLDNSIVRYARASTKYYDSFVSILSEECGGSYGEIETEPVSLLLMTLVDQWPFLSTSAIITDKDKENVARWLARYLAFSFMIRENVSVLHALCKRLINAAGPDECRQVFQALSARLHGVLSVDIPSEPRPDHTSDLSNPYVSAIINTDWQVQTPLLDHVSSKLSDAQGGGTAFDLLLAQHIAYDSWRKDSLQDRIAADLIEKTMRIMEEIILKLRRTGVDRDSFSNAQKLLCLPDGLMEIFFRLDVNKKFRARTLAIRKGYTNLLQAAFEDYSPELKGVTDAFVAGFHNHNIKDSRWHQLITSLNSLIHLFPLDSVILMARATIDEGRKSSGELNDKSAMLLTVCLKKLLTGGGAIPEELWRKLICLPIGQKSMSDADGSLIWCMLENVGREGAIKALTPGDIGTLSENVRHGYGSAKILCSIYLRLLNPPGQSARNAVTYDPKTNELFQQLLEDGKTEAAIDILEMRLSTFATADPGKGWRWKENITKAQIQETKAQYTRLHNTLLKDWMNQRRCDLLSMGVYLFDKVGRSELIDVLYCSPEDTITTPLFRLLIALSRAVASAKEQEPLKRWFSRTCVHITKHLSIHDRLSDQVLDLCKEFGLGLSSKSIPKTMFDPVLLNALLESIFRKHIDEPHSTLLAASIVSTDIVKDVDFRKFLQIILSHPRNPLQDYSTTLLGSCLNIAYIIGRLFHANPESQASPTTIQQILTLTRGSNGVVDSVLESISAAYVRTTGKTLFSRNISYSFSDEGENRLFRFVNNKLHISISPRRLAQTITNYPANRPRRFRDDEPLDNFLAGAMKVNTAYSDSYSHFFLYKAIANWLNHEDSLVDLREITESGCVGFIMMGLCSADLSGRMTALKILEALVAKLIVSKDEIGSFPTHNRQASKYSEREGVAFLARALIHTAKGAINSSRLPTPLATFAARASVVQADPLHHLYPKVNEFLLLGPAWDLGKLPLFNTTLFQEPIVDDCYYQEVSWTLENLVSGLRTVEAAVVRVKDLNMYRRNHYFEHLCSMYWSPFLPATLRNKILDVLFAATDIEGGSTTLITRAGMMDWINLQLREDGDGGANDVRLRRLATRLYESCNREHVDGWSMGTMAARVQMMKLDETDETGETEGRDSHQPSRGASRLRA</sequence>
<evidence type="ECO:0000259" key="3">
    <source>
        <dbReference type="Pfam" id="PF16201"/>
    </source>
</evidence>
<feature type="domain" description="URB1 central HEAT repeat" evidence="4">
    <location>
        <begin position="671"/>
        <end position="858"/>
    </location>
</feature>
<keyword evidence="6" id="KW-1185">Reference proteome</keyword>
<evidence type="ECO:0000259" key="2">
    <source>
        <dbReference type="Pfam" id="PF11707"/>
    </source>
</evidence>
<evidence type="ECO:0000259" key="4">
    <source>
        <dbReference type="Pfam" id="PF26140"/>
    </source>
</evidence>
<dbReference type="PANTHER" id="PTHR13500:SF0">
    <property type="entry name" value="NUCLEOLAR PRE-RIBOSOMAL-ASSOCIATED PROTEIN 1"/>
    <property type="match status" value="1"/>
</dbReference>
<protein>
    <recommendedName>
        <fullName evidence="7">Ribosome biogenesis protein Urb1</fullName>
    </recommendedName>
</protein>
<dbReference type="GO" id="GO:0000463">
    <property type="term" value="P:maturation of LSU-rRNA from tricistronic rRNA transcript (SSU-rRNA, 5.8S rRNA, LSU-rRNA)"/>
    <property type="evidence" value="ECO:0007669"/>
    <property type="project" value="TreeGrafter"/>
</dbReference>
<dbReference type="GO" id="GO:0005730">
    <property type="term" value="C:nucleolus"/>
    <property type="evidence" value="ECO:0007669"/>
    <property type="project" value="TreeGrafter"/>
</dbReference>
<dbReference type="Pfam" id="PF11707">
    <property type="entry name" value="Npa1"/>
    <property type="match status" value="1"/>
</dbReference>
<evidence type="ECO:0000313" key="5">
    <source>
        <dbReference type="EMBL" id="KAH0562245.1"/>
    </source>
</evidence>
<dbReference type="GO" id="GO:0000466">
    <property type="term" value="P:maturation of 5.8S rRNA from tricistronic rRNA transcript (SSU-rRNA, 5.8S rRNA, LSU-rRNA)"/>
    <property type="evidence" value="ECO:0007669"/>
    <property type="project" value="TreeGrafter"/>
</dbReference>
<dbReference type="InterPro" id="IPR032436">
    <property type="entry name" value="URB1_C"/>
</dbReference>
<accession>A0A9P8LDX1</accession>
<dbReference type="InterPro" id="IPR039844">
    <property type="entry name" value="URB1"/>
</dbReference>
<evidence type="ECO:0000313" key="6">
    <source>
        <dbReference type="Proteomes" id="UP000750711"/>
    </source>
</evidence>
<evidence type="ECO:0000256" key="1">
    <source>
        <dbReference type="SAM" id="MobiDB-lite"/>
    </source>
</evidence>
<dbReference type="Pfam" id="PF26140">
    <property type="entry name" value="HEAT_URB1"/>
    <property type="match status" value="1"/>
</dbReference>
<gene>
    <name evidence="5" type="ORF">GP486_003057</name>
</gene>
<reference evidence="5" key="1">
    <citation type="submission" date="2021-03" db="EMBL/GenBank/DDBJ databases">
        <title>Comparative genomics and phylogenomic investigation of the class Geoglossomycetes provide insights into ecological specialization and systematics.</title>
        <authorList>
            <person name="Melie T."/>
            <person name="Pirro S."/>
            <person name="Miller A.N."/>
            <person name="Quandt A."/>
        </authorList>
    </citation>
    <scope>NUCLEOTIDE SEQUENCE</scope>
    <source>
        <strain evidence="5">CAQ_001_2017</strain>
    </source>
</reference>
<dbReference type="InterPro" id="IPR016024">
    <property type="entry name" value="ARM-type_fold"/>
</dbReference>
<dbReference type="Pfam" id="PF16201">
    <property type="entry name" value="NopRA1"/>
    <property type="match status" value="1"/>
</dbReference>
<dbReference type="InterPro" id="IPR021714">
    <property type="entry name" value="URB1_N"/>
</dbReference>
<feature type="domain" description="URB1 C-terminal" evidence="3">
    <location>
        <begin position="1595"/>
        <end position="1810"/>
    </location>
</feature>
<feature type="domain" description="URB1 N-terminal" evidence="2">
    <location>
        <begin position="129"/>
        <end position="481"/>
    </location>
</feature>
<dbReference type="SUPFAM" id="SSF48371">
    <property type="entry name" value="ARM repeat"/>
    <property type="match status" value="1"/>
</dbReference>
<feature type="region of interest" description="Disordered" evidence="1">
    <location>
        <begin position="1864"/>
        <end position="1887"/>
    </location>
</feature>
<feature type="region of interest" description="Disordered" evidence="1">
    <location>
        <begin position="1"/>
        <end position="39"/>
    </location>
</feature>
<feature type="compositionally biased region" description="Basic and acidic residues" evidence="1">
    <location>
        <begin position="1"/>
        <end position="10"/>
    </location>
</feature>
<dbReference type="InterPro" id="IPR059018">
    <property type="entry name" value="HEAT_URB1"/>
</dbReference>
<proteinExistence type="predicted"/>
<dbReference type="EMBL" id="JAGHQM010000383">
    <property type="protein sequence ID" value="KAH0562245.1"/>
    <property type="molecule type" value="Genomic_DNA"/>
</dbReference>
<evidence type="ECO:0008006" key="7">
    <source>
        <dbReference type="Google" id="ProtNLM"/>
    </source>
</evidence>
<organism evidence="5 6">
    <name type="scientific">Trichoglossum hirsutum</name>
    <dbReference type="NCBI Taxonomy" id="265104"/>
    <lineage>
        <taxon>Eukaryota</taxon>
        <taxon>Fungi</taxon>
        <taxon>Dikarya</taxon>
        <taxon>Ascomycota</taxon>
        <taxon>Pezizomycotina</taxon>
        <taxon>Geoglossomycetes</taxon>
        <taxon>Geoglossales</taxon>
        <taxon>Geoglossaceae</taxon>
        <taxon>Trichoglossum</taxon>
    </lineage>
</organism>
<dbReference type="Proteomes" id="UP000750711">
    <property type="component" value="Unassembled WGS sequence"/>
</dbReference>